<dbReference type="WBParaSite" id="HPBE_0001745201-mRNA-1">
    <property type="protein sequence ID" value="HPBE_0001745201-mRNA-1"/>
    <property type="gene ID" value="HPBE_0001745201"/>
</dbReference>
<dbReference type="Proteomes" id="UP000050761">
    <property type="component" value="Unassembled WGS sequence"/>
</dbReference>
<dbReference type="OrthoDB" id="5849916at2759"/>
<dbReference type="SMART" id="SM00194">
    <property type="entry name" value="PTPc"/>
    <property type="match status" value="1"/>
</dbReference>
<dbReference type="PANTHER" id="PTHR46163:SF17">
    <property type="entry name" value="DNA-DIRECTED DNA POLYMERASE-RELATED"/>
    <property type="match status" value="1"/>
</dbReference>
<dbReference type="InterPro" id="IPR052782">
    <property type="entry name" value="Oocyte-zygote_transition_reg"/>
</dbReference>
<dbReference type="EMBL" id="UZAH01030023">
    <property type="protein sequence ID" value="VDP08900.1"/>
    <property type="molecule type" value="Genomic_DNA"/>
</dbReference>
<proteinExistence type="predicted"/>
<evidence type="ECO:0000313" key="2">
    <source>
        <dbReference type="EMBL" id="VDP08900.1"/>
    </source>
</evidence>
<dbReference type="InterPro" id="IPR029021">
    <property type="entry name" value="Prot-tyrosine_phosphatase-like"/>
</dbReference>
<accession>A0A3P8AWP5</accession>
<name>A0A183G6V1_HELPZ</name>
<dbReference type="GO" id="GO:0004725">
    <property type="term" value="F:protein tyrosine phosphatase activity"/>
    <property type="evidence" value="ECO:0007669"/>
    <property type="project" value="InterPro"/>
</dbReference>
<dbReference type="InterPro" id="IPR000242">
    <property type="entry name" value="PTP_cat"/>
</dbReference>
<accession>A0A183G6V1</accession>
<sequence>MIGWITNKRLLSCMTKQGETDYFPATYACCERDDYILSQAPTKDNYRDYWRMIWRDGCKICVSLSEKLSESDDNVCYPYWPSKEGEKMSIEGNRFVIECLKKSEMKGHVIYDLRMTSTDSTLDTTISKITLMHFNAWEYDAWPDLDSLGPFVHGLSKREIQVMRKSVDNYIPPVVIQSYDALGRAPVVWVSTILMKEIEKKECFDVEDLAKRARPGAFHKKVHFCVVMALAFRLASLGGWIALEDARKKIKEIESAYHESLKK</sequence>
<reference evidence="2 3" key="1">
    <citation type="submission" date="2018-11" db="EMBL/GenBank/DDBJ databases">
        <authorList>
            <consortium name="Pathogen Informatics"/>
        </authorList>
    </citation>
    <scope>NUCLEOTIDE SEQUENCE [LARGE SCALE GENOMIC DNA]</scope>
</reference>
<evidence type="ECO:0000259" key="1">
    <source>
        <dbReference type="PROSITE" id="PS50055"/>
    </source>
</evidence>
<protein>
    <submittedName>
        <fullName evidence="4">Tyrosine-protein phosphatase domain-containing protein</fullName>
    </submittedName>
</protein>
<evidence type="ECO:0000313" key="4">
    <source>
        <dbReference type="WBParaSite" id="HPBE_0001745201-mRNA-1"/>
    </source>
</evidence>
<keyword evidence="3" id="KW-1185">Reference proteome</keyword>
<evidence type="ECO:0000313" key="3">
    <source>
        <dbReference type="Proteomes" id="UP000050761"/>
    </source>
</evidence>
<feature type="domain" description="Tyrosine-protein phosphatase" evidence="1">
    <location>
        <begin position="1"/>
        <end position="214"/>
    </location>
</feature>
<dbReference type="PROSITE" id="PS50055">
    <property type="entry name" value="TYR_PHOSPHATASE_PTP"/>
    <property type="match status" value="1"/>
</dbReference>
<dbReference type="Pfam" id="PF00102">
    <property type="entry name" value="Y_phosphatase"/>
    <property type="match status" value="1"/>
</dbReference>
<gene>
    <name evidence="2" type="ORF">HPBE_LOCUS17451</name>
</gene>
<dbReference type="SUPFAM" id="SSF52799">
    <property type="entry name" value="(Phosphotyrosine protein) phosphatases II"/>
    <property type="match status" value="1"/>
</dbReference>
<dbReference type="Gene3D" id="3.90.190.10">
    <property type="entry name" value="Protein tyrosine phosphatase superfamily"/>
    <property type="match status" value="1"/>
</dbReference>
<organism evidence="3 4">
    <name type="scientific">Heligmosomoides polygyrus</name>
    <name type="common">Parasitic roundworm</name>
    <dbReference type="NCBI Taxonomy" id="6339"/>
    <lineage>
        <taxon>Eukaryota</taxon>
        <taxon>Metazoa</taxon>
        <taxon>Ecdysozoa</taxon>
        <taxon>Nematoda</taxon>
        <taxon>Chromadorea</taxon>
        <taxon>Rhabditida</taxon>
        <taxon>Rhabditina</taxon>
        <taxon>Rhabditomorpha</taxon>
        <taxon>Strongyloidea</taxon>
        <taxon>Heligmosomidae</taxon>
        <taxon>Heligmosomoides</taxon>
    </lineage>
</organism>
<dbReference type="PRINTS" id="PR00700">
    <property type="entry name" value="PRTYPHPHTASE"/>
</dbReference>
<dbReference type="CDD" id="cd00047">
    <property type="entry name" value="PTPc"/>
    <property type="match status" value="1"/>
</dbReference>
<dbReference type="PANTHER" id="PTHR46163">
    <property type="entry name" value="TYROSINE-PROTEIN PHOSPHATASE-RELATED"/>
    <property type="match status" value="1"/>
</dbReference>
<reference evidence="4" key="2">
    <citation type="submission" date="2019-09" db="UniProtKB">
        <authorList>
            <consortium name="WormBaseParasite"/>
        </authorList>
    </citation>
    <scope>IDENTIFICATION</scope>
</reference>
<dbReference type="AlphaFoldDB" id="A0A183G6V1"/>